<dbReference type="InterPro" id="IPR017853">
    <property type="entry name" value="GH"/>
</dbReference>
<evidence type="ECO:0000256" key="1">
    <source>
        <dbReference type="ARBA" id="ARBA00005382"/>
    </source>
</evidence>
<dbReference type="InterPro" id="IPR033452">
    <property type="entry name" value="GH30_C"/>
</dbReference>
<dbReference type="Gene3D" id="2.60.40.1180">
    <property type="entry name" value="Golgi alpha-mannosidase II"/>
    <property type="match status" value="1"/>
</dbReference>
<dbReference type="InterPro" id="IPR013780">
    <property type="entry name" value="Glyco_hydro_b"/>
</dbReference>
<reference evidence="7 8" key="1">
    <citation type="submission" date="2016-03" db="EMBL/GenBank/DDBJ databases">
        <title>Niastella vici sp. nov., isolated from farmland soil.</title>
        <authorList>
            <person name="Chen L."/>
            <person name="Wang D."/>
            <person name="Yang S."/>
            <person name="Wang G."/>
        </authorList>
    </citation>
    <scope>NUCLEOTIDE SEQUENCE [LARGE SCALE GENOMIC DNA]</scope>
    <source>
        <strain evidence="7 8">DJ57</strain>
    </source>
</reference>
<evidence type="ECO:0000313" key="7">
    <source>
        <dbReference type="EMBL" id="OQP59455.1"/>
    </source>
</evidence>
<keyword evidence="8" id="KW-1185">Reference proteome</keyword>
<dbReference type="STRING" id="1703345.A3860_37540"/>
<sequence length="490" mass="54839">MNKHFKLYLALMTLATAGINPLPAQNKKAGIATLASKGKVVDVYTTAQHTEHHLAKTGTLPLSVKPQPDEDLSVFVDPGYTYQTLLGIGGALTDAAAETFYKLPKDKQKEFLTAYFDKDKGIGYTLARTSIQSCDFSSESYSYVKEGDKELKTFEIGHDKKYRIPFIKEAMAATGGKLTLYASPWSPPAFMKDTRDVQKGGKLLPAYRQSWANFFVRFINAYQKEGVPVWGLTVQNEATAASPWESCQFTDEEERDFVKYYLGPTLQKNGMSNKKVIIWDFNRDFVYQRASAILQDPEAAKYVWGMGFHWYESFSTGGPRYDKVRLAYQAFPGKNLLFTEGCIEHYDTGKVYDWALGERYGQAMINDFNAGTAGWTDWNVLLDEKGGPNHAGNQCFAPIHGNTITGALTYTNIYYYIGHFSKFIRPGAKRIACSVSNDKLLTTAFQNSDGTIAVVVMNKTDNKAGYLLWIKDKAVKVTSEPHSIQTLVVK</sequence>
<comment type="similarity">
    <text evidence="1 4">Belongs to the glycosyl hydrolase 30 family.</text>
</comment>
<evidence type="ECO:0000256" key="3">
    <source>
        <dbReference type="ARBA" id="ARBA00022801"/>
    </source>
</evidence>
<dbReference type="Pfam" id="PF02055">
    <property type="entry name" value="Glyco_hydro_30"/>
    <property type="match status" value="1"/>
</dbReference>
<name>A0A1V9FM75_9BACT</name>
<accession>A0A1V9FM75</accession>
<organism evidence="7 8">
    <name type="scientific">Niastella vici</name>
    <dbReference type="NCBI Taxonomy" id="1703345"/>
    <lineage>
        <taxon>Bacteria</taxon>
        <taxon>Pseudomonadati</taxon>
        <taxon>Bacteroidota</taxon>
        <taxon>Chitinophagia</taxon>
        <taxon>Chitinophagales</taxon>
        <taxon>Chitinophagaceae</taxon>
        <taxon>Niastella</taxon>
    </lineage>
</organism>
<gene>
    <name evidence="7" type="ORF">A3860_37540</name>
</gene>
<dbReference type="Proteomes" id="UP000192796">
    <property type="component" value="Unassembled WGS sequence"/>
</dbReference>
<feature type="domain" description="Glycosyl hydrolase family 30 TIM-barrel" evidence="5">
    <location>
        <begin position="87"/>
        <end position="424"/>
    </location>
</feature>
<dbReference type="SUPFAM" id="SSF51445">
    <property type="entry name" value="(Trans)glycosidases"/>
    <property type="match status" value="1"/>
</dbReference>
<dbReference type="InterPro" id="IPR001139">
    <property type="entry name" value="Glyco_hydro_30"/>
</dbReference>
<dbReference type="AlphaFoldDB" id="A0A1V9FM75"/>
<dbReference type="PANTHER" id="PTHR11069">
    <property type="entry name" value="GLUCOSYLCERAMIDASE"/>
    <property type="match status" value="1"/>
</dbReference>
<evidence type="ECO:0000256" key="2">
    <source>
        <dbReference type="ARBA" id="ARBA00022729"/>
    </source>
</evidence>
<evidence type="ECO:0000259" key="6">
    <source>
        <dbReference type="Pfam" id="PF17189"/>
    </source>
</evidence>
<dbReference type="PANTHER" id="PTHR11069:SF23">
    <property type="entry name" value="LYSOSOMAL ACID GLUCOSYLCERAMIDASE"/>
    <property type="match status" value="1"/>
</dbReference>
<dbReference type="RefSeq" id="WP_081154755.1">
    <property type="nucleotide sequence ID" value="NZ_LVYD01000079.1"/>
</dbReference>
<proteinExistence type="inferred from homology"/>
<dbReference type="EMBL" id="LVYD01000079">
    <property type="protein sequence ID" value="OQP59455.1"/>
    <property type="molecule type" value="Genomic_DNA"/>
</dbReference>
<dbReference type="Pfam" id="PF17189">
    <property type="entry name" value="Glyco_hydro_30C"/>
    <property type="match status" value="1"/>
</dbReference>
<dbReference type="GO" id="GO:0006680">
    <property type="term" value="P:glucosylceramide catabolic process"/>
    <property type="evidence" value="ECO:0007669"/>
    <property type="project" value="TreeGrafter"/>
</dbReference>
<comment type="caution">
    <text evidence="7">The sequence shown here is derived from an EMBL/GenBank/DDBJ whole genome shotgun (WGS) entry which is preliminary data.</text>
</comment>
<keyword evidence="3 4" id="KW-0378">Hydrolase</keyword>
<dbReference type="GO" id="GO:0016020">
    <property type="term" value="C:membrane"/>
    <property type="evidence" value="ECO:0007669"/>
    <property type="project" value="GOC"/>
</dbReference>
<keyword evidence="4" id="KW-0326">Glycosidase</keyword>
<dbReference type="Gene3D" id="3.20.20.80">
    <property type="entry name" value="Glycosidases"/>
    <property type="match status" value="1"/>
</dbReference>
<keyword evidence="2" id="KW-0732">Signal</keyword>
<protein>
    <submittedName>
        <fullName evidence="7">Glycosyl hydrolase</fullName>
    </submittedName>
</protein>
<dbReference type="PRINTS" id="PR00843">
    <property type="entry name" value="GLHYDRLASE30"/>
</dbReference>
<feature type="domain" description="Glycosyl hydrolase family 30 beta sandwich" evidence="6">
    <location>
        <begin position="427"/>
        <end position="487"/>
    </location>
</feature>
<dbReference type="InterPro" id="IPR033453">
    <property type="entry name" value="Glyco_hydro_30_TIM-barrel"/>
</dbReference>
<evidence type="ECO:0000259" key="5">
    <source>
        <dbReference type="Pfam" id="PF02055"/>
    </source>
</evidence>
<dbReference type="GO" id="GO:0004348">
    <property type="term" value="F:glucosylceramidase activity"/>
    <property type="evidence" value="ECO:0007669"/>
    <property type="project" value="InterPro"/>
</dbReference>
<evidence type="ECO:0000313" key="8">
    <source>
        <dbReference type="Proteomes" id="UP000192796"/>
    </source>
</evidence>
<dbReference type="OrthoDB" id="9806701at2"/>
<evidence type="ECO:0000256" key="4">
    <source>
        <dbReference type="RuleBase" id="RU361188"/>
    </source>
</evidence>